<organism evidence="2 3">
    <name type="scientific">Sodiomyces alkalinus (strain CBS 110278 / VKM F-3762 / F11)</name>
    <name type="common">Alkaliphilic filamentous fungus</name>
    <dbReference type="NCBI Taxonomy" id="1314773"/>
    <lineage>
        <taxon>Eukaryota</taxon>
        <taxon>Fungi</taxon>
        <taxon>Dikarya</taxon>
        <taxon>Ascomycota</taxon>
        <taxon>Pezizomycotina</taxon>
        <taxon>Sordariomycetes</taxon>
        <taxon>Hypocreomycetidae</taxon>
        <taxon>Glomerellales</taxon>
        <taxon>Plectosphaerellaceae</taxon>
        <taxon>Sodiomyces</taxon>
    </lineage>
</organism>
<dbReference type="Proteomes" id="UP000272025">
    <property type="component" value="Unassembled WGS sequence"/>
</dbReference>
<dbReference type="GeneID" id="39575051"/>
<proteinExistence type="predicted"/>
<accession>A0A3N2Q379</accession>
<evidence type="ECO:0000313" key="3">
    <source>
        <dbReference type="Proteomes" id="UP000272025"/>
    </source>
</evidence>
<keyword evidence="1" id="KW-0472">Membrane</keyword>
<reference evidence="2 3" key="1">
    <citation type="journal article" date="2018" name="Mol. Ecol.">
        <title>The obligate alkalophilic soda-lake fungus Sodiomyces alkalinus has shifted to a protein diet.</title>
        <authorList>
            <person name="Grum-Grzhimaylo A.A."/>
            <person name="Falkoski D.L."/>
            <person name="van den Heuvel J."/>
            <person name="Valero-Jimenez C.A."/>
            <person name="Min B."/>
            <person name="Choi I.G."/>
            <person name="Lipzen A."/>
            <person name="Daum C.G."/>
            <person name="Aanen D.K."/>
            <person name="Tsang A."/>
            <person name="Henrissat B."/>
            <person name="Bilanenko E.N."/>
            <person name="de Vries R.P."/>
            <person name="van Kan J.A.L."/>
            <person name="Grigoriev I.V."/>
            <person name="Debets A.J.M."/>
        </authorList>
    </citation>
    <scope>NUCLEOTIDE SEQUENCE [LARGE SCALE GENOMIC DNA]</scope>
    <source>
        <strain evidence="2 3">F11</strain>
    </source>
</reference>
<evidence type="ECO:0000313" key="2">
    <source>
        <dbReference type="EMBL" id="ROT41177.1"/>
    </source>
</evidence>
<dbReference type="EMBL" id="ML119052">
    <property type="protein sequence ID" value="ROT41177.1"/>
    <property type="molecule type" value="Genomic_DNA"/>
</dbReference>
<keyword evidence="1" id="KW-1133">Transmembrane helix</keyword>
<feature type="transmembrane region" description="Helical" evidence="1">
    <location>
        <begin position="61"/>
        <end position="82"/>
    </location>
</feature>
<dbReference type="RefSeq" id="XP_028468983.1">
    <property type="nucleotide sequence ID" value="XM_028606573.1"/>
</dbReference>
<name>A0A3N2Q379_SODAK</name>
<evidence type="ECO:0000256" key="1">
    <source>
        <dbReference type="SAM" id="Phobius"/>
    </source>
</evidence>
<sequence length="136" mass="15461">MIAGEFGDGSENARGELPERGKKSTYLSKLITFLSISWCLGGKMTQLGWLPLLGFHSRNLYHLVLFYFYCCYFLSFGLHSYFSPSPTPRLWQHEPLNASLIPVPLKIFLQEKKTECQRTPRVQGQPRSGAKATCLD</sequence>
<keyword evidence="1" id="KW-0812">Transmembrane</keyword>
<keyword evidence="3" id="KW-1185">Reference proteome</keyword>
<dbReference type="AlphaFoldDB" id="A0A3N2Q379"/>
<gene>
    <name evidence="2" type="ORF">SODALDRAFT_113468</name>
</gene>
<protein>
    <submittedName>
        <fullName evidence="2">Uncharacterized protein</fullName>
    </submittedName>
</protein>
<feature type="transmembrane region" description="Helical" evidence="1">
    <location>
        <begin position="30"/>
        <end position="49"/>
    </location>
</feature>